<feature type="region of interest" description="Disordered" evidence="4">
    <location>
        <begin position="1"/>
        <end position="22"/>
    </location>
</feature>
<evidence type="ECO:0000313" key="6">
    <source>
        <dbReference type="EMBL" id="RGZ50551.1"/>
    </source>
</evidence>
<dbReference type="GO" id="GO:0030288">
    <property type="term" value="C:outer membrane-bounded periplasmic space"/>
    <property type="evidence" value="ECO:0007669"/>
    <property type="project" value="TreeGrafter"/>
</dbReference>
<dbReference type="AlphaFoldDB" id="A0A139KBR1"/>
<evidence type="ECO:0000259" key="5">
    <source>
        <dbReference type="SMART" id="SM00646"/>
    </source>
</evidence>
<dbReference type="GO" id="GO:0008745">
    <property type="term" value="F:N-acetylmuramoyl-L-alanine amidase activity"/>
    <property type="evidence" value="ECO:0007669"/>
    <property type="project" value="UniProtKB-EC"/>
</dbReference>
<dbReference type="RefSeq" id="WP_061411634.1">
    <property type="nucleotide sequence ID" value="NZ_CAXTQO010000004.1"/>
</dbReference>
<dbReference type="SUPFAM" id="SSF53187">
    <property type="entry name" value="Zn-dependent exopeptidases"/>
    <property type="match status" value="1"/>
</dbReference>
<reference evidence="6 7" key="1">
    <citation type="submission" date="2018-08" db="EMBL/GenBank/DDBJ databases">
        <title>A genome reference for cultivated species of the human gut microbiota.</title>
        <authorList>
            <person name="Zou Y."/>
            <person name="Xue W."/>
            <person name="Luo G."/>
        </authorList>
    </citation>
    <scope>NUCLEOTIDE SEQUENCE [LARGE SCALE GENOMIC DNA]</scope>
    <source>
        <strain evidence="6 7">AM50-4</strain>
    </source>
</reference>
<dbReference type="SMART" id="SM00646">
    <property type="entry name" value="Ami_3"/>
    <property type="match status" value="1"/>
</dbReference>
<evidence type="ECO:0000256" key="4">
    <source>
        <dbReference type="SAM" id="MobiDB-lite"/>
    </source>
</evidence>
<comment type="caution">
    <text evidence="6">The sequence shown here is derived from an EMBL/GenBank/DDBJ whole genome shotgun (WGS) entry which is preliminary data.</text>
</comment>
<dbReference type="Proteomes" id="UP000283684">
    <property type="component" value="Unassembled WGS sequence"/>
</dbReference>
<dbReference type="PANTHER" id="PTHR30404:SF0">
    <property type="entry name" value="N-ACETYLMURAMOYL-L-ALANINE AMIDASE AMIC"/>
    <property type="match status" value="1"/>
</dbReference>
<comment type="catalytic activity">
    <reaction evidence="1">
        <text>Hydrolyzes the link between N-acetylmuramoyl residues and L-amino acid residues in certain cell-wall glycopeptides.</text>
        <dbReference type="EC" id="3.5.1.28"/>
    </reaction>
</comment>
<dbReference type="Pfam" id="PF01520">
    <property type="entry name" value="Amidase_3"/>
    <property type="match status" value="1"/>
</dbReference>
<dbReference type="InterPro" id="IPR050695">
    <property type="entry name" value="N-acetylmuramoyl_amidase_3"/>
</dbReference>
<dbReference type="GeneID" id="79858310"/>
<sequence length="199" mass="22419">MKVLLDNGHGENTPGKRSPKWSDGSQLFEWEYAREIAKGVYNQLRAKGIDAELLVKENIDVPLAERARRANEIAARYGKTKTLLVSIHCNASGTGKGTGWEIHTSPGKTKADDLAQVFWDMANRMFGGTWKIRGDWSDGDGDWENNFYILKKTSCPAVLTENFFMDNETDCKFLLSPEGKAQIIQLHVDSILKYIEDYA</sequence>
<dbReference type="Gene3D" id="3.40.630.40">
    <property type="entry name" value="Zn-dependent exopeptidases"/>
    <property type="match status" value="1"/>
</dbReference>
<feature type="domain" description="MurNAc-LAA" evidence="5">
    <location>
        <begin position="67"/>
        <end position="192"/>
    </location>
</feature>
<evidence type="ECO:0000313" key="7">
    <source>
        <dbReference type="Proteomes" id="UP000283684"/>
    </source>
</evidence>
<dbReference type="InterPro" id="IPR002508">
    <property type="entry name" value="MurNAc-LAA_cat"/>
</dbReference>
<evidence type="ECO:0000256" key="2">
    <source>
        <dbReference type="ARBA" id="ARBA00011901"/>
    </source>
</evidence>
<protein>
    <recommendedName>
        <fullName evidence="2">N-acetylmuramoyl-L-alanine amidase</fullName>
        <ecNumber evidence="2">3.5.1.28</ecNumber>
    </recommendedName>
</protein>
<evidence type="ECO:0000256" key="3">
    <source>
        <dbReference type="ARBA" id="ARBA00022801"/>
    </source>
</evidence>
<organism evidence="6 7">
    <name type="scientific">Bacteroides uniformis</name>
    <dbReference type="NCBI Taxonomy" id="820"/>
    <lineage>
        <taxon>Bacteria</taxon>
        <taxon>Pseudomonadati</taxon>
        <taxon>Bacteroidota</taxon>
        <taxon>Bacteroidia</taxon>
        <taxon>Bacteroidales</taxon>
        <taxon>Bacteroidaceae</taxon>
        <taxon>Bacteroides</taxon>
    </lineage>
</organism>
<dbReference type="CDD" id="cd02696">
    <property type="entry name" value="MurNAc-LAA"/>
    <property type="match status" value="1"/>
</dbReference>
<dbReference type="PANTHER" id="PTHR30404">
    <property type="entry name" value="N-ACETYLMURAMOYL-L-ALANINE AMIDASE"/>
    <property type="match status" value="1"/>
</dbReference>
<accession>A0A139KBR1</accession>
<keyword evidence="3" id="KW-0378">Hydrolase</keyword>
<dbReference type="EC" id="3.5.1.28" evidence="2"/>
<gene>
    <name evidence="6" type="ORF">DW988_05240</name>
</gene>
<evidence type="ECO:0000256" key="1">
    <source>
        <dbReference type="ARBA" id="ARBA00001561"/>
    </source>
</evidence>
<dbReference type="EMBL" id="QSEE01000003">
    <property type="protein sequence ID" value="RGZ50551.1"/>
    <property type="molecule type" value="Genomic_DNA"/>
</dbReference>
<name>A0A139KBR1_BACUN</name>
<proteinExistence type="predicted"/>
<dbReference type="GO" id="GO:0009253">
    <property type="term" value="P:peptidoglycan catabolic process"/>
    <property type="evidence" value="ECO:0007669"/>
    <property type="project" value="InterPro"/>
</dbReference>